<evidence type="ECO:0000256" key="1">
    <source>
        <dbReference type="SAM" id="MobiDB-lite"/>
    </source>
</evidence>
<feature type="region of interest" description="Disordered" evidence="1">
    <location>
        <begin position="294"/>
        <end position="335"/>
    </location>
</feature>
<dbReference type="EMBL" id="FNIA01000063">
    <property type="protein sequence ID" value="SDN53783.1"/>
    <property type="molecule type" value="Genomic_DNA"/>
</dbReference>
<reference evidence="2 3" key="1">
    <citation type="submission" date="2016-10" db="EMBL/GenBank/DDBJ databases">
        <authorList>
            <person name="de Groot N.N."/>
        </authorList>
    </citation>
    <scope>NUCLEOTIDE SEQUENCE [LARGE SCALE GENOMIC DNA]</scope>
    <source>
        <strain evidence="3">EB21,IBRC-M 10013,KCTC 4048</strain>
    </source>
</reference>
<dbReference type="InterPro" id="IPR027417">
    <property type="entry name" value="P-loop_NTPase"/>
</dbReference>
<gene>
    <name evidence="2" type="ORF">SAMN05192554_1632</name>
</gene>
<organism evidence="2 3">
    <name type="scientific">Haloarchaeobius iranensis</name>
    <dbReference type="NCBI Taxonomy" id="996166"/>
    <lineage>
        <taxon>Archaea</taxon>
        <taxon>Methanobacteriati</taxon>
        <taxon>Methanobacteriota</taxon>
        <taxon>Stenosarchaea group</taxon>
        <taxon>Halobacteria</taxon>
        <taxon>Halobacteriales</taxon>
        <taxon>Halorubellaceae</taxon>
        <taxon>Haloarchaeobius</taxon>
    </lineage>
</organism>
<dbReference type="AlphaFoldDB" id="A0A1H0C7G9"/>
<protein>
    <submittedName>
        <fullName evidence="2">ATPase family associated with various cellular activities (AAA)</fullName>
    </submittedName>
</protein>
<dbReference type="SUPFAM" id="SSF52540">
    <property type="entry name" value="P-loop containing nucleoside triphosphate hydrolases"/>
    <property type="match status" value="1"/>
</dbReference>
<feature type="non-terminal residue" evidence="2">
    <location>
        <position position="1"/>
    </location>
</feature>
<feature type="region of interest" description="Disordered" evidence="1">
    <location>
        <begin position="1"/>
        <end position="37"/>
    </location>
</feature>
<dbReference type="RefSeq" id="WP_139172448.1">
    <property type="nucleotide sequence ID" value="NZ_FNIA01000063.1"/>
</dbReference>
<evidence type="ECO:0000313" key="3">
    <source>
        <dbReference type="Proteomes" id="UP000199370"/>
    </source>
</evidence>
<keyword evidence="3" id="KW-1185">Reference proteome</keyword>
<accession>A0A1H0C7G9</accession>
<dbReference type="Proteomes" id="UP000199370">
    <property type="component" value="Unassembled WGS sequence"/>
</dbReference>
<name>A0A1H0C7G9_9EURY</name>
<sequence>SVSREESGSGEWASSEAKDWKDGRHKRENSHVLPHAGEVGDTKTRQALTALHGVYERAYKRGWIDGDWPDSVTELSTYRRWRGTQQTEAFARAVDQGDAVDLRQQVGSQNDEIDVSGWRDIEHIREIAVQRHLRLYIYGEPGTGKTRSGSLVARHWVEERVEEGHRDALVLTNIRTLADESDRVRWVSNWAQLKDVMHSEMDDILAENTRPVLFLFDEASSQAAGRGKQGHEASTKLATLVYKIRKFAGAIVIIGHDGKDLHPAVRELCTVCEKESKKVARFYETVKNREGVDPITPTITGWPDSMWQPNDKDPAPWSWDDGQEGGSGESESHISREDAYRELAIWTVVDEKTRNGDDALSFEKIAQKRLNGLYSGEWCRRRWKEYDSGEHADTVATVQEAIA</sequence>
<dbReference type="Gene3D" id="3.40.50.300">
    <property type="entry name" value="P-loop containing nucleotide triphosphate hydrolases"/>
    <property type="match status" value="1"/>
</dbReference>
<proteinExistence type="predicted"/>
<dbReference type="OrthoDB" id="321312at2157"/>
<evidence type="ECO:0000313" key="2">
    <source>
        <dbReference type="EMBL" id="SDN53783.1"/>
    </source>
</evidence>